<dbReference type="Proteomes" id="UP001597541">
    <property type="component" value="Unassembled WGS sequence"/>
</dbReference>
<protein>
    <submittedName>
        <fullName evidence="1">Helix-turn-helix domain-containing protein</fullName>
    </submittedName>
</protein>
<proteinExistence type="predicted"/>
<accession>A0ABW5PI61</accession>
<evidence type="ECO:0000313" key="2">
    <source>
        <dbReference type="Proteomes" id="UP001597541"/>
    </source>
</evidence>
<reference evidence="2" key="1">
    <citation type="journal article" date="2019" name="Int. J. Syst. Evol. Microbiol.">
        <title>The Global Catalogue of Microorganisms (GCM) 10K type strain sequencing project: providing services to taxonomists for standard genome sequencing and annotation.</title>
        <authorList>
            <consortium name="The Broad Institute Genomics Platform"/>
            <consortium name="The Broad Institute Genome Sequencing Center for Infectious Disease"/>
            <person name="Wu L."/>
            <person name="Ma J."/>
        </authorList>
    </citation>
    <scope>NUCLEOTIDE SEQUENCE [LARGE SCALE GENOMIC DNA]</scope>
    <source>
        <strain evidence="2">KCTC 3950</strain>
    </source>
</reference>
<dbReference type="EMBL" id="JBHUME010000013">
    <property type="protein sequence ID" value="MFD2614736.1"/>
    <property type="molecule type" value="Genomic_DNA"/>
</dbReference>
<organism evidence="1 2">
    <name type="scientific">Paenibacillus gansuensis</name>
    <dbReference type="NCBI Taxonomy" id="306542"/>
    <lineage>
        <taxon>Bacteria</taxon>
        <taxon>Bacillati</taxon>
        <taxon>Bacillota</taxon>
        <taxon>Bacilli</taxon>
        <taxon>Bacillales</taxon>
        <taxon>Paenibacillaceae</taxon>
        <taxon>Paenibacillus</taxon>
    </lineage>
</organism>
<name>A0ABW5PI61_9BACL</name>
<dbReference type="RefSeq" id="WP_377605936.1">
    <property type="nucleotide sequence ID" value="NZ_JBHUME010000013.1"/>
</dbReference>
<comment type="caution">
    <text evidence="1">The sequence shown here is derived from an EMBL/GenBank/DDBJ whole genome shotgun (WGS) entry which is preliminary data.</text>
</comment>
<evidence type="ECO:0000313" key="1">
    <source>
        <dbReference type="EMBL" id="MFD2614736.1"/>
    </source>
</evidence>
<keyword evidence="2" id="KW-1185">Reference proteome</keyword>
<gene>
    <name evidence="1" type="ORF">ACFSUF_20180</name>
</gene>
<sequence length="319" mass="36141">MREYLRASEAAAELGITVASLYKLRKHDDPVKRLEPFNPSTYKGDGGFVYRREDVDRVKPSYVKEDLTVTKAAERIGRSTTFIHKLIRDRLLPYYEGIYRGKKTFFIRPADLEKFAASNPDSGKYDMIYDRKTGVFLYQSFQNGGKLARIVQIKRVNRRKKEIILQVGTDELINYEDALAAGWAPSLTISDRKPITSYGYARFDFPLPTASDSMIYGIIEELFKQVGPANIRITAGERVVVEVRKSVLVGIMPTSHPDLIDKLKLFLVQGEIVPKYDGTLIDTGLSPITFYVTGEKKAELLQRAAEAGKTLQEWIVETV</sequence>